<dbReference type="InterPro" id="IPR006431">
    <property type="entry name" value="Phage_tape_meas_C"/>
</dbReference>
<keyword evidence="3" id="KW-1185">Reference proteome</keyword>
<feature type="domain" description="Bacteriophage tail tape measure C-terminal" evidence="1">
    <location>
        <begin position="8"/>
        <end position="80"/>
    </location>
</feature>
<name>A0A1G9Q419_9PROT</name>
<dbReference type="AlphaFoldDB" id="A0A1G9Q419"/>
<dbReference type="RefSeq" id="WP_091767911.1">
    <property type="nucleotide sequence ID" value="NZ_FNHG01000004.1"/>
</dbReference>
<dbReference type="Pfam" id="PF09718">
    <property type="entry name" value="Tape_meas_lam_C"/>
    <property type="match status" value="1"/>
</dbReference>
<evidence type="ECO:0000259" key="1">
    <source>
        <dbReference type="Pfam" id="PF09718"/>
    </source>
</evidence>
<dbReference type="OrthoDB" id="7996304at2"/>
<accession>A0A1G9Q419</accession>
<sequence>MTDLTDQTEQAGEALDALADGPAARASQAIEAAFERTGETIERAFERAARSGETSFSRLTESILRDMARLAAEQLIEKPLSGAIQSALSNMPFFGARAEGGPVTPGGAYLVGERGPELFTPPGAGSIGGAGAPNITVNLALGAGSDARTVEQSQARISRALARAVAKGSRYL</sequence>
<evidence type="ECO:0000313" key="2">
    <source>
        <dbReference type="EMBL" id="SDM05085.1"/>
    </source>
</evidence>
<dbReference type="Proteomes" id="UP000199759">
    <property type="component" value="Unassembled WGS sequence"/>
</dbReference>
<dbReference type="STRING" id="144026.SAMN04488568_104133"/>
<reference evidence="2 3" key="1">
    <citation type="submission" date="2016-10" db="EMBL/GenBank/DDBJ databases">
        <authorList>
            <person name="de Groot N.N."/>
        </authorList>
    </citation>
    <scope>NUCLEOTIDE SEQUENCE [LARGE SCALE GENOMIC DNA]</scope>
    <source>
        <strain evidence="2 3">DSM 16077</strain>
    </source>
</reference>
<dbReference type="EMBL" id="FNHG01000004">
    <property type="protein sequence ID" value="SDM05085.1"/>
    <property type="molecule type" value="Genomic_DNA"/>
</dbReference>
<protein>
    <submittedName>
        <fullName evidence="2">Lambda phage tail tape-measure protein (Tape_meas_lam_C)</fullName>
    </submittedName>
</protein>
<organism evidence="2 3">
    <name type="scientific">Maricaulis salignorans</name>
    <dbReference type="NCBI Taxonomy" id="144026"/>
    <lineage>
        <taxon>Bacteria</taxon>
        <taxon>Pseudomonadati</taxon>
        <taxon>Pseudomonadota</taxon>
        <taxon>Alphaproteobacteria</taxon>
        <taxon>Maricaulales</taxon>
        <taxon>Maricaulaceae</taxon>
        <taxon>Maricaulis</taxon>
    </lineage>
</organism>
<proteinExistence type="predicted"/>
<evidence type="ECO:0000313" key="3">
    <source>
        <dbReference type="Proteomes" id="UP000199759"/>
    </source>
</evidence>
<gene>
    <name evidence="2" type="ORF">SAMN04488568_104133</name>
</gene>